<dbReference type="AlphaFoldDB" id="A0AAW0B4U9"/>
<proteinExistence type="predicted"/>
<sequence>MQGHHDFPPLWKDLVAELNHVAKKEGISICIADKAPTITRLRQPLLLALAVSPLILLLDIAPLSTNLTRLHMLRAWYHYGNQRPGILSRVERLLWNCLFGIARGTMTSSFALETFLREMAPLLSLTGPEKDFFRPSSGKAAVMPTALEYEHMTVTSDKQTRGSSEDGSEEQLRSTVIELSEVEQDSLSVIGTRDVGNMGPFPNGCEPYANPIIFQGSNSQQSRSNVPEQSLLSTTDKIVDACVATDRKGSDDLFSDLKPNSGDDVMTQEFYRGLASQGHEGFTAFQHNVTNSNDPSTSVSALICQTAVPSVSRRTSVSACSFPSEWRKPLRGDGYLVLSPTRKQRSYWPSLYDALDQDVVASLFDRCNLYQRKHGNAFLFHRLTLSPRRCASAEELLCALSGVQVKGLACVSFDPRSGSRAVDGLSELIRSDHVLVSRVQWCDSLPVGSALDEIGGCHEHHSVIDFSLATIYSSPFQGPFHASFSDFLREGCAIMGTGRIMCFPAIPDRREGHTPCPLATSAFSRVHSFPFPELSNQRASRQSLRWYFVGSANAYYFPRTAPVGFNVEITVKEGAILLFLGMLSVEDTHGRKSRILENEDVAGTLLSVGDSIILRPDTPYCVLALEPAVYRGCYFYCKSSMNQSYRSILRQFLDGEDNTLADNIASLDMLSSVAAFWHDMIVNHTARYIDSCTTGEGLMAHVPNVFTLNGLLDLFSLLAIAEFGTLLWVARYLGGGRCSSFEESYHVLRRLGFDMLDVLNKNVSIRDLVTGSDLSIWTMWSSFFVQQCVALLKACGGLCSPSVSSAELSAQLLEDLQRDKFVLYLVQSLLSGETCNFGKPGCCLSASDCTTFTWSMSRDFRERYLLRIRVGYGDDEPAGNCLGSLEDSIVVERPSKRQRRQ</sequence>
<dbReference type="EMBL" id="JAYKXP010000183">
    <property type="protein sequence ID" value="KAK7020666.1"/>
    <property type="molecule type" value="Genomic_DNA"/>
</dbReference>
<dbReference type="Proteomes" id="UP001383192">
    <property type="component" value="Unassembled WGS sequence"/>
</dbReference>
<keyword evidence="3" id="KW-1185">Reference proteome</keyword>
<accession>A0AAW0B4U9</accession>
<name>A0AAW0B4U9_9AGAR</name>
<reference evidence="2 3" key="1">
    <citation type="submission" date="2024-01" db="EMBL/GenBank/DDBJ databases">
        <title>A draft genome for a cacao thread blight-causing isolate of Paramarasmius palmivorus.</title>
        <authorList>
            <person name="Baruah I.K."/>
            <person name="Bukari Y."/>
            <person name="Amoako-Attah I."/>
            <person name="Meinhardt L.W."/>
            <person name="Bailey B.A."/>
            <person name="Cohen S.P."/>
        </authorList>
    </citation>
    <scope>NUCLEOTIDE SEQUENCE [LARGE SCALE GENOMIC DNA]</scope>
    <source>
        <strain evidence="2 3">GH-12</strain>
    </source>
</reference>
<gene>
    <name evidence="2" type="ORF">VNI00_017656</name>
</gene>
<evidence type="ECO:0000256" key="1">
    <source>
        <dbReference type="SAM" id="MobiDB-lite"/>
    </source>
</evidence>
<feature type="region of interest" description="Disordered" evidence="1">
    <location>
        <begin position="153"/>
        <end position="172"/>
    </location>
</feature>
<organism evidence="2 3">
    <name type="scientific">Paramarasmius palmivorus</name>
    <dbReference type="NCBI Taxonomy" id="297713"/>
    <lineage>
        <taxon>Eukaryota</taxon>
        <taxon>Fungi</taxon>
        <taxon>Dikarya</taxon>
        <taxon>Basidiomycota</taxon>
        <taxon>Agaricomycotina</taxon>
        <taxon>Agaricomycetes</taxon>
        <taxon>Agaricomycetidae</taxon>
        <taxon>Agaricales</taxon>
        <taxon>Marasmiineae</taxon>
        <taxon>Marasmiaceae</taxon>
        <taxon>Paramarasmius</taxon>
    </lineage>
</organism>
<protein>
    <submittedName>
        <fullName evidence="2">Uncharacterized protein</fullName>
    </submittedName>
</protein>
<evidence type="ECO:0000313" key="3">
    <source>
        <dbReference type="Proteomes" id="UP001383192"/>
    </source>
</evidence>
<evidence type="ECO:0000313" key="2">
    <source>
        <dbReference type="EMBL" id="KAK7020666.1"/>
    </source>
</evidence>
<comment type="caution">
    <text evidence="2">The sequence shown here is derived from an EMBL/GenBank/DDBJ whole genome shotgun (WGS) entry which is preliminary data.</text>
</comment>